<keyword evidence="3" id="KW-1185">Reference proteome</keyword>
<name>A7RIF7_NEMVE</name>
<protein>
    <recommendedName>
        <fullName evidence="1">AB hydrolase-1 domain-containing protein</fullName>
    </recommendedName>
</protein>
<dbReference type="InterPro" id="IPR029058">
    <property type="entry name" value="AB_hydrolase_fold"/>
</dbReference>
<dbReference type="STRING" id="45351.A7RIF7"/>
<feature type="non-terminal residue" evidence="2">
    <location>
        <position position="1"/>
    </location>
</feature>
<organism evidence="2 3">
    <name type="scientific">Nematostella vectensis</name>
    <name type="common">Starlet sea anemone</name>
    <dbReference type="NCBI Taxonomy" id="45351"/>
    <lineage>
        <taxon>Eukaryota</taxon>
        <taxon>Metazoa</taxon>
        <taxon>Cnidaria</taxon>
        <taxon>Anthozoa</taxon>
        <taxon>Hexacorallia</taxon>
        <taxon>Actiniaria</taxon>
        <taxon>Edwardsiidae</taxon>
        <taxon>Nematostella</taxon>
    </lineage>
</organism>
<dbReference type="Pfam" id="PF00561">
    <property type="entry name" value="Abhydrolase_1"/>
    <property type="match status" value="1"/>
</dbReference>
<dbReference type="FunCoup" id="A7RIF7">
    <property type="interactions" value="420"/>
</dbReference>
<accession>A7RIF7</accession>
<dbReference type="OMA" id="MILHARD"/>
<proteinExistence type="predicted"/>
<evidence type="ECO:0000259" key="1">
    <source>
        <dbReference type="Pfam" id="PF00561"/>
    </source>
</evidence>
<dbReference type="HOGENOM" id="CLU_029375_5_2_1"/>
<dbReference type="InterPro" id="IPR000073">
    <property type="entry name" value="AB_hydrolase_1"/>
</dbReference>
<dbReference type="OrthoDB" id="10249433at2759"/>
<dbReference type="Proteomes" id="UP000001593">
    <property type="component" value="Unassembled WGS sequence"/>
</dbReference>
<feature type="non-terminal residue" evidence="2">
    <location>
        <position position="177"/>
    </location>
</feature>
<evidence type="ECO:0000313" key="3">
    <source>
        <dbReference type="Proteomes" id="UP000001593"/>
    </source>
</evidence>
<dbReference type="Gene3D" id="3.40.50.1820">
    <property type="entry name" value="alpha/beta hydrolase"/>
    <property type="match status" value="1"/>
</dbReference>
<sequence length="177" mass="19974">LGDGQPIFLYLHGNAFNRAEPHRVALYQVLSKLSFHVVTFDYRGFADSEGHPSEEGLIEDGLTVWKWIKRRSKKAPVYIWGHSLGSGVATGVAERLTQMRAPPKGLILEAAFNSVYDAGLDHSLAKPFKFLPYFHEVVMESFKGVFETDKRLGNVNCPVLMLHDHDDDIIPFKYGKK</sequence>
<dbReference type="KEGG" id="nve:5520955"/>
<dbReference type="AlphaFoldDB" id="A7RIF7"/>
<dbReference type="SUPFAM" id="SSF53474">
    <property type="entry name" value="alpha/beta-Hydrolases"/>
    <property type="match status" value="1"/>
</dbReference>
<dbReference type="PhylomeDB" id="A7RIF7"/>
<evidence type="ECO:0000313" key="2">
    <source>
        <dbReference type="EMBL" id="EDO48697.1"/>
    </source>
</evidence>
<gene>
    <name evidence="2" type="ORF">NEMVEDRAFT_v1g62201</name>
</gene>
<dbReference type="PANTHER" id="PTHR12277">
    <property type="entry name" value="ALPHA/BETA HYDROLASE DOMAIN-CONTAINING PROTEIN"/>
    <property type="match status" value="1"/>
</dbReference>
<dbReference type="PANTHER" id="PTHR12277:SF194">
    <property type="entry name" value="FI04476P"/>
    <property type="match status" value="1"/>
</dbReference>
<dbReference type="EMBL" id="DS469512">
    <property type="protein sequence ID" value="EDO48697.1"/>
    <property type="molecule type" value="Genomic_DNA"/>
</dbReference>
<reference evidence="2 3" key="1">
    <citation type="journal article" date="2007" name="Science">
        <title>Sea anemone genome reveals ancestral eumetazoan gene repertoire and genomic organization.</title>
        <authorList>
            <person name="Putnam N.H."/>
            <person name="Srivastava M."/>
            <person name="Hellsten U."/>
            <person name="Dirks B."/>
            <person name="Chapman J."/>
            <person name="Salamov A."/>
            <person name="Terry A."/>
            <person name="Shapiro H."/>
            <person name="Lindquist E."/>
            <person name="Kapitonov V.V."/>
            <person name="Jurka J."/>
            <person name="Genikhovich G."/>
            <person name="Grigoriev I.V."/>
            <person name="Lucas S.M."/>
            <person name="Steele R.E."/>
            <person name="Finnerty J.R."/>
            <person name="Technau U."/>
            <person name="Martindale M.Q."/>
            <person name="Rokhsar D.S."/>
        </authorList>
    </citation>
    <scope>NUCLEOTIDE SEQUENCE [LARGE SCALE GENOMIC DNA]</scope>
    <source>
        <strain evidence="3">CH2 X CH6</strain>
    </source>
</reference>
<dbReference type="eggNOG" id="KOG1552">
    <property type="taxonomic scope" value="Eukaryota"/>
</dbReference>
<feature type="domain" description="AB hydrolase-1" evidence="1">
    <location>
        <begin position="6"/>
        <end position="100"/>
    </location>
</feature>
<dbReference type="InParanoid" id="A7RIF7"/>